<reference evidence="2" key="1">
    <citation type="journal article" date="2019" name="Int. J. Syst. Evol. Microbiol.">
        <title>The Global Catalogue of Microorganisms (GCM) 10K type strain sequencing project: providing services to taxonomists for standard genome sequencing and annotation.</title>
        <authorList>
            <consortium name="The Broad Institute Genomics Platform"/>
            <consortium name="The Broad Institute Genome Sequencing Center for Infectious Disease"/>
            <person name="Wu L."/>
            <person name="Ma J."/>
        </authorList>
    </citation>
    <scope>NUCLEOTIDE SEQUENCE [LARGE SCALE GENOMIC DNA]</scope>
    <source>
        <strain evidence="2">KCTC 52039</strain>
    </source>
</reference>
<evidence type="ECO:0000313" key="1">
    <source>
        <dbReference type="EMBL" id="MFC3180926.1"/>
    </source>
</evidence>
<comment type="caution">
    <text evidence="1">The sequence shown here is derived from an EMBL/GenBank/DDBJ whole genome shotgun (WGS) entry which is preliminary data.</text>
</comment>
<evidence type="ECO:0000313" key="2">
    <source>
        <dbReference type="Proteomes" id="UP001595547"/>
    </source>
</evidence>
<organism evidence="1 2">
    <name type="scientific">Cypionkella sinensis</name>
    <dbReference type="NCBI Taxonomy" id="1756043"/>
    <lineage>
        <taxon>Bacteria</taxon>
        <taxon>Pseudomonadati</taxon>
        <taxon>Pseudomonadota</taxon>
        <taxon>Alphaproteobacteria</taxon>
        <taxon>Rhodobacterales</taxon>
        <taxon>Paracoccaceae</taxon>
        <taxon>Cypionkella</taxon>
    </lineage>
</organism>
<name>A0ABV7IZX0_9RHOB</name>
<dbReference type="Proteomes" id="UP001595547">
    <property type="component" value="Unassembled WGS sequence"/>
</dbReference>
<dbReference type="EMBL" id="JBHRTO010000001">
    <property type="protein sequence ID" value="MFC3180926.1"/>
    <property type="molecule type" value="Genomic_DNA"/>
</dbReference>
<sequence>MKRLLMFLVVIAFAVLGTGGYRYYAWVNNTAGAPDPFDEVGIDLHQMMPGFVQDWGCARLKANFGTKTLPPYGCQSATEPGKWQ</sequence>
<proteinExistence type="predicted"/>
<accession>A0ABV7IZX0</accession>
<keyword evidence="2" id="KW-1185">Reference proteome</keyword>
<dbReference type="RefSeq" id="WP_380072544.1">
    <property type="nucleotide sequence ID" value="NZ_JBHRTO010000001.1"/>
</dbReference>
<gene>
    <name evidence="1" type="ORF">ACFOGH_07995</name>
</gene>
<protein>
    <submittedName>
        <fullName evidence="1">Uncharacterized protein</fullName>
    </submittedName>
</protein>